<dbReference type="InterPro" id="IPR052158">
    <property type="entry name" value="INH-QAR"/>
</dbReference>
<dbReference type="Gene3D" id="3.40.50.880">
    <property type="match status" value="1"/>
</dbReference>
<dbReference type="Proteomes" id="UP000813444">
    <property type="component" value="Unassembled WGS sequence"/>
</dbReference>
<evidence type="ECO:0000259" key="2">
    <source>
        <dbReference type="Pfam" id="PF01965"/>
    </source>
</evidence>
<dbReference type="SUPFAM" id="SSF52317">
    <property type="entry name" value="Class I glutamine amidotransferase-like"/>
    <property type="match status" value="1"/>
</dbReference>
<accession>A0A8K0SXM3</accession>
<dbReference type="PANTHER" id="PTHR43130">
    <property type="entry name" value="ARAC-FAMILY TRANSCRIPTIONAL REGULATOR"/>
    <property type="match status" value="1"/>
</dbReference>
<name>A0A8K0SXM3_9HYPO</name>
<dbReference type="OrthoDB" id="543156at2759"/>
<keyword evidence="3" id="KW-0315">Glutamine amidotransferase</keyword>
<sequence>MAVNKTSAVDDQEPVNVLFALQNKFDLLDFAGPVQVFTTAVHDFNNAENTKAFEITIASLEPKVMSEQGIMVDSHITFKEAHDRLEEFDVLVIVGGNSAEVIDKQLEPLGVINDFSELQKKDPVRERTIMSVCTGSLFLAMEGILSGLSATTHPDYVTKFENLCSDAATRNLVERTDVVEDARYVVNNLRFDLGDEDENPYIRRKSDDTRRPSNARKGSMSFKGSGRRESIARRAAMRLGGLRVITSGGNSAGVDAALYLVSAMVDDGCAAEVARYMQWTWNKGIVVDGLDV</sequence>
<evidence type="ECO:0000256" key="1">
    <source>
        <dbReference type="SAM" id="MobiDB-lite"/>
    </source>
</evidence>
<keyword evidence="4" id="KW-1185">Reference proteome</keyword>
<dbReference type="AlphaFoldDB" id="A0A8K0SXM3"/>
<feature type="domain" description="DJ-1/PfpI" evidence="2">
    <location>
        <begin position="16"/>
        <end position="183"/>
    </location>
</feature>
<dbReference type="PANTHER" id="PTHR43130:SF3">
    <property type="entry name" value="HTH-TYPE TRANSCRIPTIONAL REGULATOR RV1931C"/>
    <property type="match status" value="1"/>
</dbReference>
<reference evidence="3" key="1">
    <citation type="journal article" date="2021" name="Nat. Commun.">
        <title>Genetic determinants of endophytism in the Arabidopsis root mycobiome.</title>
        <authorList>
            <person name="Mesny F."/>
            <person name="Miyauchi S."/>
            <person name="Thiergart T."/>
            <person name="Pickel B."/>
            <person name="Atanasova L."/>
            <person name="Karlsson M."/>
            <person name="Huettel B."/>
            <person name="Barry K.W."/>
            <person name="Haridas S."/>
            <person name="Chen C."/>
            <person name="Bauer D."/>
            <person name="Andreopoulos W."/>
            <person name="Pangilinan J."/>
            <person name="LaButti K."/>
            <person name="Riley R."/>
            <person name="Lipzen A."/>
            <person name="Clum A."/>
            <person name="Drula E."/>
            <person name="Henrissat B."/>
            <person name="Kohler A."/>
            <person name="Grigoriev I.V."/>
            <person name="Martin F.M."/>
            <person name="Hacquard S."/>
        </authorList>
    </citation>
    <scope>NUCLEOTIDE SEQUENCE</scope>
    <source>
        <strain evidence="3">MPI-CAGE-CH-0235</strain>
    </source>
</reference>
<dbReference type="Pfam" id="PF01965">
    <property type="entry name" value="DJ-1_PfpI"/>
    <property type="match status" value="1"/>
</dbReference>
<gene>
    <name evidence="3" type="ORF">B0I35DRAFT_472741</name>
</gene>
<evidence type="ECO:0000313" key="4">
    <source>
        <dbReference type="Proteomes" id="UP000813444"/>
    </source>
</evidence>
<comment type="caution">
    <text evidence="3">The sequence shown here is derived from an EMBL/GenBank/DDBJ whole genome shotgun (WGS) entry which is preliminary data.</text>
</comment>
<organism evidence="3 4">
    <name type="scientific">Stachybotrys elegans</name>
    <dbReference type="NCBI Taxonomy" id="80388"/>
    <lineage>
        <taxon>Eukaryota</taxon>
        <taxon>Fungi</taxon>
        <taxon>Dikarya</taxon>
        <taxon>Ascomycota</taxon>
        <taxon>Pezizomycotina</taxon>
        <taxon>Sordariomycetes</taxon>
        <taxon>Hypocreomycetidae</taxon>
        <taxon>Hypocreales</taxon>
        <taxon>Stachybotryaceae</taxon>
        <taxon>Stachybotrys</taxon>
    </lineage>
</organism>
<protein>
    <submittedName>
        <fullName evidence="3">Class I glutamine amidotransferase-like protein</fullName>
    </submittedName>
</protein>
<dbReference type="InterPro" id="IPR029062">
    <property type="entry name" value="Class_I_gatase-like"/>
</dbReference>
<feature type="compositionally biased region" description="Basic and acidic residues" evidence="1">
    <location>
        <begin position="200"/>
        <end position="211"/>
    </location>
</feature>
<dbReference type="EMBL" id="JAGPNK010000001">
    <property type="protein sequence ID" value="KAH7327980.1"/>
    <property type="molecule type" value="Genomic_DNA"/>
</dbReference>
<feature type="region of interest" description="Disordered" evidence="1">
    <location>
        <begin position="200"/>
        <end position="228"/>
    </location>
</feature>
<evidence type="ECO:0000313" key="3">
    <source>
        <dbReference type="EMBL" id="KAH7327980.1"/>
    </source>
</evidence>
<proteinExistence type="predicted"/>
<dbReference type="InterPro" id="IPR002818">
    <property type="entry name" value="DJ-1/PfpI"/>
</dbReference>